<evidence type="ECO:0000313" key="3">
    <source>
        <dbReference type="EMBL" id="KKK50182.1"/>
    </source>
</evidence>
<dbReference type="PANTHER" id="PTHR16943">
    <property type="entry name" value="2-METHYLCITRATE DEHYDRATASE-RELATED"/>
    <property type="match status" value="1"/>
</dbReference>
<dbReference type="Gene3D" id="1.10.4100.10">
    <property type="entry name" value="2-methylcitrate dehydratase PrpD"/>
    <property type="match status" value="1"/>
</dbReference>
<dbReference type="SUPFAM" id="SSF103378">
    <property type="entry name" value="2-methylcitrate dehydratase PrpD"/>
    <property type="match status" value="1"/>
</dbReference>
<feature type="domain" description="MmgE/PrpD N-terminal" evidence="2">
    <location>
        <begin position="5"/>
        <end position="244"/>
    </location>
</feature>
<dbReference type="PANTHER" id="PTHR16943:SF8">
    <property type="entry name" value="2-METHYLCITRATE DEHYDRATASE"/>
    <property type="match status" value="1"/>
</dbReference>
<evidence type="ECO:0000256" key="1">
    <source>
        <dbReference type="ARBA" id="ARBA00006174"/>
    </source>
</evidence>
<proteinExistence type="inferred from homology"/>
<dbReference type="InterPro" id="IPR036148">
    <property type="entry name" value="MmgE/PrpD_sf"/>
</dbReference>
<dbReference type="GO" id="GO:0016829">
    <property type="term" value="F:lyase activity"/>
    <property type="evidence" value="ECO:0007669"/>
    <property type="project" value="InterPro"/>
</dbReference>
<dbReference type="InterPro" id="IPR042183">
    <property type="entry name" value="MmgE/PrpD_sf_1"/>
</dbReference>
<gene>
    <name evidence="3" type="ORF">LCGC14_3127590</name>
</gene>
<accession>A0A0F8W0L6</accession>
<comment type="similarity">
    <text evidence="1">Belongs to the PrpD family.</text>
</comment>
<sequence length="274" mass="28259">MNASERLARFVAETESVPEDAIAQAKRALLDTLGVTLAGSREESARIVADWVREQGGRAEAALLGRSFRAPAADAALANGAAAHALDFNDVSLPMRGHPSAPLLPAVLAVAEKASRSGRDLLTAFVLGFEVETSLGRVIGEAHYALGWHATSTLGTLGAAAACARLLGLDHGRTQMALGIAASLAGGLQQNFGTMTKPLHAGWAARNGVVAAELAARGFTADPRALEGESGFLRAMSGGAEVDLEPLAALGDPFEIPSSGIGVKLYPCCYAVHR</sequence>
<dbReference type="InterPro" id="IPR045336">
    <property type="entry name" value="MmgE_PrpD_N"/>
</dbReference>
<dbReference type="InterPro" id="IPR005656">
    <property type="entry name" value="MmgE_PrpD"/>
</dbReference>
<protein>
    <recommendedName>
        <fullName evidence="2">MmgE/PrpD N-terminal domain-containing protein</fullName>
    </recommendedName>
</protein>
<organism evidence="3">
    <name type="scientific">marine sediment metagenome</name>
    <dbReference type="NCBI Taxonomy" id="412755"/>
    <lineage>
        <taxon>unclassified sequences</taxon>
        <taxon>metagenomes</taxon>
        <taxon>ecological metagenomes</taxon>
    </lineage>
</organism>
<feature type="non-terminal residue" evidence="3">
    <location>
        <position position="274"/>
    </location>
</feature>
<dbReference type="AlphaFoldDB" id="A0A0F8W0L6"/>
<dbReference type="Pfam" id="PF03972">
    <property type="entry name" value="MmgE_PrpD_N"/>
    <property type="match status" value="1"/>
</dbReference>
<dbReference type="EMBL" id="LAZR01068149">
    <property type="protein sequence ID" value="KKK50182.1"/>
    <property type="molecule type" value="Genomic_DNA"/>
</dbReference>
<evidence type="ECO:0000259" key="2">
    <source>
        <dbReference type="Pfam" id="PF03972"/>
    </source>
</evidence>
<name>A0A0F8W0L6_9ZZZZ</name>
<reference evidence="3" key="1">
    <citation type="journal article" date="2015" name="Nature">
        <title>Complex archaea that bridge the gap between prokaryotes and eukaryotes.</title>
        <authorList>
            <person name="Spang A."/>
            <person name="Saw J.H."/>
            <person name="Jorgensen S.L."/>
            <person name="Zaremba-Niedzwiedzka K."/>
            <person name="Martijn J."/>
            <person name="Lind A.E."/>
            <person name="van Eijk R."/>
            <person name="Schleper C."/>
            <person name="Guy L."/>
            <person name="Ettema T.J."/>
        </authorList>
    </citation>
    <scope>NUCLEOTIDE SEQUENCE</scope>
</reference>
<comment type="caution">
    <text evidence="3">The sequence shown here is derived from an EMBL/GenBank/DDBJ whole genome shotgun (WGS) entry which is preliminary data.</text>
</comment>